<feature type="binding site" evidence="2">
    <location>
        <position position="46"/>
    </location>
    <ligand>
        <name>Mg(2+)</name>
        <dbReference type="ChEBI" id="CHEBI:18420"/>
        <label>2</label>
    </ligand>
</feature>
<feature type="binding site" evidence="2">
    <location>
        <position position="221"/>
    </location>
    <ligand>
        <name>Mg(2+)</name>
        <dbReference type="ChEBI" id="CHEBI:18420"/>
        <label>5</label>
    </ligand>
</feature>
<feature type="binding site" evidence="2">
    <location>
        <position position="153"/>
    </location>
    <ligand>
        <name>ATP</name>
        <dbReference type="ChEBI" id="CHEBI:30616"/>
    </ligand>
</feature>
<name>A0AAI9WNJ4_9BURK</name>
<dbReference type="Gene3D" id="3.90.650.10">
    <property type="entry name" value="PurM-like C-terminal domain"/>
    <property type="match status" value="1"/>
</dbReference>
<dbReference type="InterPro" id="IPR036921">
    <property type="entry name" value="PurM-like_N_sf"/>
</dbReference>
<gene>
    <name evidence="2 5" type="primary">thiL</name>
    <name evidence="5" type="ORF">GBM96_03930</name>
</gene>
<dbReference type="Pfam" id="PF02769">
    <property type="entry name" value="AIRS_C"/>
    <property type="match status" value="1"/>
</dbReference>
<dbReference type="HAMAP" id="MF_02128">
    <property type="entry name" value="TMP_kinase"/>
    <property type="match status" value="1"/>
</dbReference>
<dbReference type="EC" id="2.7.4.16" evidence="2"/>
<feature type="binding site" evidence="2">
    <location>
        <position position="44"/>
    </location>
    <ligand>
        <name>Mg(2+)</name>
        <dbReference type="ChEBI" id="CHEBI:18420"/>
        <label>4</label>
    </ligand>
</feature>
<feature type="binding site" evidence="2">
    <location>
        <position position="218"/>
    </location>
    <ligand>
        <name>Mg(2+)</name>
        <dbReference type="ChEBI" id="CHEBI:18420"/>
        <label>3</label>
    </ligand>
</feature>
<dbReference type="EMBL" id="WEHW01000008">
    <property type="protein sequence ID" value="KAB7651948.1"/>
    <property type="molecule type" value="Genomic_DNA"/>
</dbReference>
<feature type="binding site" evidence="2">
    <location>
        <position position="74"/>
    </location>
    <ligand>
        <name>Mg(2+)</name>
        <dbReference type="ChEBI" id="CHEBI:18420"/>
        <label>4</label>
    </ligand>
</feature>
<dbReference type="Pfam" id="PF00586">
    <property type="entry name" value="AIRS"/>
    <property type="match status" value="1"/>
</dbReference>
<evidence type="ECO:0000259" key="4">
    <source>
        <dbReference type="Pfam" id="PF02769"/>
    </source>
</evidence>
<feature type="binding site" evidence="2">
    <location>
        <position position="121"/>
    </location>
    <ligand>
        <name>Mg(2+)</name>
        <dbReference type="ChEBI" id="CHEBI:18420"/>
        <label>1</label>
    </ligand>
</feature>
<sequence>MAEAGEFQIIEKFFTYQTFGAWKSQGVGDDCAIIDTGAGRIAVTCDMMALGTHFLPDADPEDVGYKALAVNLSDLAAAGAVPRAFFLSIGLPRRDDGWLADFSRGLMKLARESGCALLGGDTTRTPEVEGHHAPETISITAMGDLPAGMGLTRKGAKPGDDIWVSGTVGDAYAALKCRWGAWSVMPDLEPALFARMDRPTPRIALGQALLGAASAAADISDGLLADLGHILERSGVSAEIEWEKIPTSVALQSMTPARQHEAALAGGDDYELIFTAPPSSAERIYEAGLLSGTPVTRIGRVIERTSRAVTVRTPDGLPVLLVTEGFDHFRNEE</sequence>
<keyword evidence="2" id="KW-0067">ATP-binding</keyword>
<dbReference type="GO" id="GO:0005524">
    <property type="term" value="F:ATP binding"/>
    <property type="evidence" value="ECO:0007669"/>
    <property type="project" value="UniProtKB-UniRule"/>
</dbReference>
<dbReference type="Gene3D" id="3.30.1330.10">
    <property type="entry name" value="PurM-like, N-terminal domain"/>
    <property type="match status" value="1"/>
</dbReference>
<feature type="domain" description="PurM-like C-terminal" evidence="4">
    <location>
        <begin position="157"/>
        <end position="311"/>
    </location>
</feature>
<keyword evidence="1 2" id="KW-0784">Thiamine biosynthesis</keyword>
<keyword evidence="2 5" id="KW-0808">Transferase</keyword>
<evidence type="ECO:0000313" key="6">
    <source>
        <dbReference type="Proteomes" id="UP000469462"/>
    </source>
</evidence>
<reference evidence="5 6" key="1">
    <citation type="submission" date="2019-10" db="EMBL/GenBank/DDBJ databases">
        <title>Genome diversity of Sutterella seckii.</title>
        <authorList>
            <person name="Chaplin A.V."/>
            <person name="Sokolova S.R."/>
            <person name="Mosin K.A."/>
            <person name="Ivanova E.L."/>
            <person name="Kochetkova T.O."/>
            <person name="Goltsov A.Y."/>
            <person name="Trofimov D.Y."/>
            <person name="Efimov B.A."/>
        </authorList>
    </citation>
    <scope>NUCLEOTIDE SEQUENCE [LARGE SCALE GENOMIC DNA]</scope>
    <source>
        <strain evidence="5 6">ASD3426</strain>
    </source>
</reference>
<dbReference type="InterPro" id="IPR010918">
    <property type="entry name" value="PurM-like_C_dom"/>
</dbReference>
<dbReference type="SUPFAM" id="SSF55326">
    <property type="entry name" value="PurM N-terminal domain-like"/>
    <property type="match status" value="1"/>
</dbReference>
<dbReference type="NCBIfam" id="TIGR01379">
    <property type="entry name" value="thiL"/>
    <property type="match status" value="1"/>
</dbReference>
<feature type="binding site" evidence="2">
    <location>
        <position position="74"/>
    </location>
    <ligand>
        <name>Mg(2+)</name>
        <dbReference type="ChEBI" id="CHEBI:18420"/>
        <label>3</label>
    </ligand>
</feature>
<feature type="binding site" evidence="2">
    <location>
        <position position="30"/>
    </location>
    <ligand>
        <name>Mg(2+)</name>
        <dbReference type="ChEBI" id="CHEBI:18420"/>
        <label>3</label>
    </ligand>
</feature>
<feature type="binding site" evidence="2">
    <location>
        <position position="268"/>
    </location>
    <ligand>
        <name>substrate</name>
    </ligand>
</feature>
<protein>
    <recommendedName>
        <fullName evidence="2">Thiamine-monophosphate kinase</fullName>
        <shortName evidence="2">TMP kinase</shortName>
        <shortName evidence="2">Thiamine-phosphate kinase</shortName>
        <ecNumber evidence="2">2.7.4.16</ecNumber>
    </recommendedName>
</protein>
<keyword evidence="6" id="KW-1185">Reference proteome</keyword>
<feature type="binding site" evidence="2">
    <location>
        <position position="53"/>
    </location>
    <ligand>
        <name>substrate</name>
    </ligand>
</feature>
<feature type="binding site" evidence="2">
    <location>
        <position position="74"/>
    </location>
    <ligand>
        <name>Mg(2+)</name>
        <dbReference type="ChEBI" id="CHEBI:18420"/>
        <label>2</label>
    </ligand>
</feature>
<dbReference type="PANTHER" id="PTHR30270:SF0">
    <property type="entry name" value="THIAMINE-MONOPHOSPHATE KINASE"/>
    <property type="match status" value="1"/>
</dbReference>
<keyword evidence="2" id="KW-0479">Metal-binding</keyword>
<proteinExistence type="inferred from homology"/>
<comment type="caution">
    <text evidence="5">The sequence shown here is derived from an EMBL/GenBank/DDBJ whole genome shotgun (WGS) entry which is preliminary data.</text>
</comment>
<feature type="binding site" evidence="2">
    <location>
        <position position="326"/>
    </location>
    <ligand>
        <name>substrate</name>
    </ligand>
</feature>
<dbReference type="InterPro" id="IPR016188">
    <property type="entry name" value="PurM-like_N"/>
</dbReference>
<dbReference type="PIRSF" id="PIRSF005303">
    <property type="entry name" value="Thiam_monoph_kin"/>
    <property type="match status" value="1"/>
</dbReference>
<comment type="function">
    <text evidence="2">Catalyzes the ATP-dependent phosphorylation of thiamine-monophosphate (TMP) to form thiamine-pyrophosphate (TPP), the active form of vitamin B1.</text>
</comment>
<comment type="similarity">
    <text evidence="2">Belongs to the thiamine-monophosphate kinase family.</text>
</comment>
<comment type="miscellaneous">
    <text evidence="2">Reaction mechanism of ThiL seems to utilize a direct, inline transfer of the gamma-phosphate of ATP to TMP rather than a phosphorylated enzyme intermediate.</text>
</comment>
<dbReference type="CDD" id="cd02194">
    <property type="entry name" value="ThiL"/>
    <property type="match status" value="1"/>
</dbReference>
<accession>A0AAI9WNJ4</accession>
<dbReference type="GO" id="GO:0009229">
    <property type="term" value="P:thiamine diphosphate biosynthetic process"/>
    <property type="evidence" value="ECO:0007669"/>
    <property type="project" value="UniProtKB-UniRule"/>
</dbReference>
<dbReference type="Proteomes" id="UP000469462">
    <property type="component" value="Unassembled WGS sequence"/>
</dbReference>
<evidence type="ECO:0000256" key="2">
    <source>
        <dbReference type="HAMAP-Rule" id="MF_02128"/>
    </source>
</evidence>
<keyword evidence="2 5" id="KW-0418">Kinase</keyword>
<keyword evidence="2" id="KW-0547">Nucleotide-binding</keyword>
<organism evidence="5 6">
    <name type="scientific">Sutterella seckii</name>
    <dbReference type="NCBI Taxonomy" id="1944635"/>
    <lineage>
        <taxon>Bacteria</taxon>
        <taxon>Pseudomonadati</taxon>
        <taxon>Pseudomonadota</taxon>
        <taxon>Betaproteobacteria</taxon>
        <taxon>Burkholderiales</taxon>
        <taxon>Sutterellaceae</taxon>
        <taxon>Sutterella</taxon>
    </lineage>
</organism>
<feature type="binding site" evidence="2">
    <location>
        <position position="30"/>
    </location>
    <ligand>
        <name>Mg(2+)</name>
        <dbReference type="ChEBI" id="CHEBI:18420"/>
        <label>4</label>
    </ligand>
</feature>
<feature type="domain" description="PurM-like N-terminal" evidence="3">
    <location>
        <begin position="28"/>
        <end position="143"/>
    </location>
</feature>
<dbReference type="GO" id="GO:0009228">
    <property type="term" value="P:thiamine biosynthetic process"/>
    <property type="evidence" value="ECO:0007669"/>
    <property type="project" value="UniProtKB-KW"/>
</dbReference>
<dbReference type="SUPFAM" id="SSF56042">
    <property type="entry name" value="PurM C-terminal domain-like"/>
    <property type="match status" value="1"/>
</dbReference>
<dbReference type="AlphaFoldDB" id="A0AAI9WNJ4"/>
<feature type="binding site" evidence="2">
    <location>
        <position position="46"/>
    </location>
    <ligand>
        <name>Mg(2+)</name>
        <dbReference type="ChEBI" id="CHEBI:18420"/>
        <label>1</label>
    </ligand>
</feature>
<dbReference type="RefSeq" id="WP_152156955.1">
    <property type="nucleotide sequence ID" value="NZ_WEHW01000008.1"/>
</dbReference>
<dbReference type="GO" id="GO:0009030">
    <property type="term" value="F:thiamine-phosphate kinase activity"/>
    <property type="evidence" value="ECO:0007669"/>
    <property type="project" value="UniProtKB-UniRule"/>
</dbReference>
<dbReference type="InterPro" id="IPR006283">
    <property type="entry name" value="ThiL-like"/>
</dbReference>
<evidence type="ECO:0000259" key="3">
    <source>
        <dbReference type="Pfam" id="PF00586"/>
    </source>
</evidence>
<dbReference type="PANTHER" id="PTHR30270">
    <property type="entry name" value="THIAMINE-MONOPHOSPHATE KINASE"/>
    <property type="match status" value="1"/>
</dbReference>
<keyword evidence="2" id="KW-0460">Magnesium</keyword>
<dbReference type="GO" id="GO:0000287">
    <property type="term" value="F:magnesium ion binding"/>
    <property type="evidence" value="ECO:0007669"/>
    <property type="project" value="UniProtKB-UniRule"/>
</dbReference>
<feature type="binding site" evidence="2">
    <location>
        <position position="220"/>
    </location>
    <ligand>
        <name>ATP</name>
        <dbReference type="ChEBI" id="CHEBI:30616"/>
    </ligand>
</feature>
<evidence type="ECO:0000256" key="1">
    <source>
        <dbReference type="ARBA" id="ARBA00022977"/>
    </source>
</evidence>
<dbReference type="InterPro" id="IPR036676">
    <property type="entry name" value="PurM-like_C_sf"/>
</dbReference>
<comment type="pathway">
    <text evidence="2">Cofactor biosynthesis; thiamine diphosphate biosynthesis; thiamine diphosphate from thiamine phosphate: step 1/1.</text>
</comment>
<comment type="catalytic activity">
    <reaction evidence="2">
        <text>thiamine phosphate + ATP = thiamine diphosphate + ADP</text>
        <dbReference type="Rhea" id="RHEA:15913"/>
        <dbReference type="ChEBI" id="CHEBI:30616"/>
        <dbReference type="ChEBI" id="CHEBI:37575"/>
        <dbReference type="ChEBI" id="CHEBI:58937"/>
        <dbReference type="ChEBI" id="CHEBI:456216"/>
        <dbReference type="EC" id="2.7.4.16"/>
    </reaction>
</comment>
<evidence type="ECO:0000313" key="5">
    <source>
        <dbReference type="EMBL" id="KAB7651948.1"/>
    </source>
</evidence>
<comment type="caution">
    <text evidence="2">Lacks conserved residue(s) required for the propagation of feature annotation.</text>
</comment>
<feature type="binding site" evidence="2">
    <location>
        <begin position="120"/>
        <end position="121"/>
    </location>
    <ligand>
        <name>ATP</name>
        <dbReference type="ChEBI" id="CHEBI:30616"/>
    </ligand>
</feature>